<name>A0A1Y2EG10_9PEZI</name>
<gene>
    <name evidence="3" type="ORF">BCR38DRAFT_406109</name>
</gene>
<dbReference type="AlphaFoldDB" id="A0A1Y2EG10"/>
<protein>
    <submittedName>
        <fullName evidence="3">Uncharacterized protein</fullName>
    </submittedName>
</protein>
<keyword evidence="4" id="KW-1185">Reference proteome</keyword>
<feature type="compositionally biased region" description="Low complexity" evidence="1">
    <location>
        <begin position="276"/>
        <end position="285"/>
    </location>
</feature>
<feature type="region of interest" description="Disordered" evidence="1">
    <location>
        <begin position="310"/>
        <end position="334"/>
    </location>
</feature>
<feature type="region of interest" description="Disordered" evidence="1">
    <location>
        <begin position="166"/>
        <end position="207"/>
    </location>
</feature>
<keyword evidence="2" id="KW-0812">Transmembrane</keyword>
<evidence type="ECO:0000256" key="1">
    <source>
        <dbReference type="SAM" id="MobiDB-lite"/>
    </source>
</evidence>
<dbReference type="GeneID" id="63774227"/>
<accession>A0A1Y2EG10</accession>
<dbReference type="EMBL" id="MCFJ01000002">
    <property type="protein sequence ID" value="ORY70510.1"/>
    <property type="molecule type" value="Genomic_DNA"/>
</dbReference>
<dbReference type="STRING" id="1141098.A0A1Y2EG10"/>
<evidence type="ECO:0000313" key="4">
    <source>
        <dbReference type="Proteomes" id="UP000193689"/>
    </source>
</evidence>
<dbReference type="RefSeq" id="XP_040720460.1">
    <property type="nucleotide sequence ID" value="XM_040858015.1"/>
</dbReference>
<organism evidence="3 4">
    <name type="scientific">Pseudomassariella vexata</name>
    <dbReference type="NCBI Taxonomy" id="1141098"/>
    <lineage>
        <taxon>Eukaryota</taxon>
        <taxon>Fungi</taxon>
        <taxon>Dikarya</taxon>
        <taxon>Ascomycota</taxon>
        <taxon>Pezizomycotina</taxon>
        <taxon>Sordariomycetes</taxon>
        <taxon>Xylariomycetidae</taxon>
        <taxon>Amphisphaeriales</taxon>
        <taxon>Pseudomassariaceae</taxon>
        <taxon>Pseudomassariella</taxon>
    </lineage>
</organism>
<feature type="transmembrane region" description="Helical" evidence="2">
    <location>
        <begin position="215"/>
        <end position="238"/>
    </location>
</feature>
<comment type="caution">
    <text evidence="3">The sequence shown here is derived from an EMBL/GenBank/DDBJ whole genome shotgun (WGS) entry which is preliminary data.</text>
</comment>
<reference evidence="3 4" key="1">
    <citation type="submission" date="2016-07" db="EMBL/GenBank/DDBJ databases">
        <title>Pervasive Adenine N6-methylation of Active Genes in Fungi.</title>
        <authorList>
            <consortium name="DOE Joint Genome Institute"/>
            <person name="Mondo S.J."/>
            <person name="Dannebaum R.O."/>
            <person name="Kuo R.C."/>
            <person name="Labutti K."/>
            <person name="Haridas S."/>
            <person name="Kuo A."/>
            <person name="Salamov A."/>
            <person name="Ahrendt S.R."/>
            <person name="Lipzen A."/>
            <person name="Sullivan W."/>
            <person name="Andreopoulos W.B."/>
            <person name="Clum A."/>
            <person name="Lindquist E."/>
            <person name="Daum C."/>
            <person name="Ramamoorthy G.K."/>
            <person name="Gryganskyi A."/>
            <person name="Culley D."/>
            <person name="Magnuson J.K."/>
            <person name="James T.Y."/>
            <person name="O'Malley M.A."/>
            <person name="Stajich J.E."/>
            <person name="Spatafora J.W."/>
            <person name="Visel A."/>
            <person name="Grigoriev I.V."/>
        </authorList>
    </citation>
    <scope>NUCLEOTIDE SEQUENCE [LARGE SCALE GENOMIC DNA]</scope>
    <source>
        <strain evidence="3 4">CBS 129021</strain>
    </source>
</reference>
<dbReference type="OrthoDB" id="4770059at2759"/>
<dbReference type="Proteomes" id="UP000193689">
    <property type="component" value="Unassembled WGS sequence"/>
</dbReference>
<feature type="region of interest" description="Disordered" evidence="1">
    <location>
        <begin position="243"/>
        <end position="285"/>
    </location>
</feature>
<evidence type="ECO:0000256" key="2">
    <source>
        <dbReference type="SAM" id="Phobius"/>
    </source>
</evidence>
<sequence>MATSSNMGALTTTFAPPSNCNQLYYAENVGGWYQYEDTTTCFPSSFNRNYTAYYSPGVCFSGYTIAGITTDASTTGVSVATCCPSGYTTIANRRAKDIDACRSKFASSTVTVVDVRSYSGDLLASSGNTATTILAGDWVNAYGPILRRESTDPEWDTAVVDTLTTSATSTTSTGTSVSPGSTAGTSGIPSVTAGSNTSSSSASASTLGLSPGAKAGIGVGVSIGALVVIGAVAAAYFLGRRSRRQKSLAPETTEPQDHNRPPPTENHPQDPQDNTAYAPAYEPAPYVPYTDAHTHTYMPTHAQNTWPQEVSAMSPAAHEVDSGPMKFELATERQ</sequence>
<keyword evidence="2" id="KW-1133">Transmembrane helix</keyword>
<evidence type="ECO:0000313" key="3">
    <source>
        <dbReference type="EMBL" id="ORY70510.1"/>
    </source>
</evidence>
<proteinExistence type="predicted"/>
<dbReference type="InParanoid" id="A0A1Y2EG10"/>
<keyword evidence="2" id="KW-0472">Membrane</keyword>